<sequence length="67" mass="7687">MAIPKRNRSQIERIRAIRKHPLLQRYSELDDEAAAVFDSQVYGNDRSGNVIDAARQRAARNNEEAAY</sequence>
<name>A0ABX0J6A9_9BACL</name>
<reference evidence="1" key="1">
    <citation type="submission" date="2020-03" db="EMBL/GenBank/DDBJ databases">
        <title>Draft sequencing of Paenibacilllus sp. S3N08.</title>
        <authorList>
            <person name="Kim D.-U."/>
        </authorList>
    </citation>
    <scope>NUCLEOTIDE SEQUENCE</scope>
    <source>
        <strain evidence="1">S3N08</strain>
    </source>
</reference>
<proteinExistence type="predicted"/>
<evidence type="ECO:0000313" key="1">
    <source>
        <dbReference type="EMBL" id="NHN31158.1"/>
    </source>
</evidence>
<organism evidence="1 2">
    <name type="scientific">Paenibacillus agricola</name>
    <dbReference type="NCBI Taxonomy" id="2716264"/>
    <lineage>
        <taxon>Bacteria</taxon>
        <taxon>Bacillati</taxon>
        <taxon>Bacillota</taxon>
        <taxon>Bacilli</taxon>
        <taxon>Bacillales</taxon>
        <taxon>Paenibacillaceae</taxon>
        <taxon>Paenibacillus</taxon>
    </lineage>
</organism>
<dbReference type="Proteomes" id="UP001165962">
    <property type="component" value="Unassembled WGS sequence"/>
</dbReference>
<dbReference type="EMBL" id="JAAOIW010000005">
    <property type="protein sequence ID" value="NHN31158.1"/>
    <property type="molecule type" value="Genomic_DNA"/>
</dbReference>
<gene>
    <name evidence="1" type="ORF">G9U52_15065</name>
</gene>
<evidence type="ECO:0000313" key="2">
    <source>
        <dbReference type="Proteomes" id="UP001165962"/>
    </source>
</evidence>
<keyword evidence="2" id="KW-1185">Reference proteome</keyword>
<evidence type="ECO:0008006" key="3">
    <source>
        <dbReference type="Google" id="ProtNLM"/>
    </source>
</evidence>
<dbReference type="RefSeq" id="WP_166150938.1">
    <property type="nucleotide sequence ID" value="NZ_JAAOIW010000005.1"/>
</dbReference>
<comment type="caution">
    <text evidence="1">The sequence shown here is derived from an EMBL/GenBank/DDBJ whole genome shotgun (WGS) entry which is preliminary data.</text>
</comment>
<protein>
    <recommendedName>
        <fullName evidence="3">YfhD-like protein</fullName>
    </recommendedName>
</protein>
<accession>A0ABX0J6A9</accession>